<dbReference type="EMBL" id="CP118615">
    <property type="protein sequence ID" value="WDZ84025.1"/>
    <property type="molecule type" value="Genomic_DNA"/>
</dbReference>
<keyword evidence="2" id="KW-1185">Reference proteome</keyword>
<reference evidence="1 2" key="1">
    <citation type="submission" date="2023-02" db="EMBL/GenBank/DDBJ databases">
        <authorList>
            <person name="Mo P."/>
        </authorList>
    </citation>
    <scope>NUCLEOTIDE SEQUENCE [LARGE SCALE GENOMIC DNA]</scope>
    <source>
        <strain evidence="1 2">HUAS 3</strain>
    </source>
</reference>
<name>A0ABY7ZM42_9ACTN</name>
<evidence type="ECO:0000313" key="2">
    <source>
        <dbReference type="Proteomes" id="UP001219605"/>
    </source>
</evidence>
<dbReference type="InterPro" id="IPR025332">
    <property type="entry name" value="DUF4238"/>
</dbReference>
<proteinExistence type="predicted"/>
<dbReference type="Pfam" id="PF14022">
    <property type="entry name" value="DUF4238"/>
    <property type="match status" value="1"/>
</dbReference>
<dbReference type="Proteomes" id="UP001219605">
    <property type="component" value="Chromosome"/>
</dbReference>
<organism evidence="1 2">
    <name type="scientific">Micromonospora cathayae</name>
    <dbReference type="NCBI Taxonomy" id="3028804"/>
    <lineage>
        <taxon>Bacteria</taxon>
        <taxon>Bacillati</taxon>
        <taxon>Actinomycetota</taxon>
        <taxon>Actinomycetes</taxon>
        <taxon>Micromonosporales</taxon>
        <taxon>Micromonosporaceae</taxon>
        <taxon>Micromonospora</taxon>
    </lineage>
</organism>
<sequence>MAGKDKLRRRHHIVPRFYLQRFADQRGLLRRIVLPGDVRHSVSVTDATVAKDFYLVEEEDGSRTDRVEQLLGDFETEAADAFRTVVDSQVWPIPDDARLAIACWAAFQILRTTVQRQSGAELADMLFKLQMGAGGKPQLRSMLRKNLNREPTEAEVEELWTKVSDFDSYAVAPHPNSHIKTMLDLMPRAAYSFYERGWSLIRWKRKALATSDHPVVLVADPDRPQWSGVGLRTAGAILVPLDRRAALWMEAPEAADEQLPGTTAMAHVYNWLIVGQAHKALFHHPDDDPLAGIDLPQPRGRLMGGYEQVKGFVYPDGMPPISAGDDLPTS</sequence>
<gene>
    <name evidence="1" type="ORF">PVK37_26715</name>
</gene>
<dbReference type="RefSeq" id="WP_275030582.1">
    <property type="nucleotide sequence ID" value="NZ_CP118615.1"/>
</dbReference>
<evidence type="ECO:0000313" key="1">
    <source>
        <dbReference type="EMBL" id="WDZ84025.1"/>
    </source>
</evidence>
<accession>A0ABY7ZM42</accession>
<protein>
    <submittedName>
        <fullName evidence="1">DUF4238 domain-containing protein</fullName>
    </submittedName>
</protein>